<evidence type="ECO:0000313" key="5">
    <source>
        <dbReference type="Proteomes" id="UP000313849"/>
    </source>
</evidence>
<evidence type="ECO:0000259" key="3">
    <source>
        <dbReference type="PROSITE" id="PS50164"/>
    </source>
</evidence>
<dbReference type="RefSeq" id="WP_139987057.1">
    <property type="nucleotide sequence ID" value="NZ_VENP01000032.1"/>
</dbReference>
<organism evidence="4 5">
    <name type="scientific">Miniimonas arenae</name>
    <dbReference type="NCBI Taxonomy" id="676201"/>
    <lineage>
        <taxon>Bacteria</taxon>
        <taxon>Bacillati</taxon>
        <taxon>Actinomycetota</taxon>
        <taxon>Actinomycetes</taxon>
        <taxon>Micrococcales</taxon>
        <taxon>Beutenbergiaceae</taxon>
        <taxon>Miniimonas</taxon>
    </lineage>
</organism>
<evidence type="ECO:0000256" key="1">
    <source>
        <dbReference type="ARBA" id="ARBA00022839"/>
    </source>
</evidence>
<dbReference type="Pfam" id="PF01541">
    <property type="entry name" value="GIY-YIG"/>
    <property type="match status" value="1"/>
</dbReference>
<dbReference type="PANTHER" id="PTHR30562">
    <property type="entry name" value="UVRC/OXIDOREDUCTASE"/>
    <property type="match status" value="1"/>
</dbReference>
<keyword evidence="1 4" id="KW-0378">Hydrolase</keyword>
<dbReference type="SMART" id="SM00479">
    <property type="entry name" value="EXOIII"/>
    <property type="match status" value="1"/>
</dbReference>
<feature type="region of interest" description="Disordered" evidence="2">
    <location>
        <begin position="575"/>
        <end position="599"/>
    </location>
</feature>
<reference evidence="4 5" key="1">
    <citation type="submission" date="2019-06" db="EMBL/GenBank/DDBJ databases">
        <title>Draft genome sequence of Miniimonas arenae KCTC 19750T isolated from sea sand.</title>
        <authorList>
            <person name="Park S.-J."/>
        </authorList>
    </citation>
    <scope>NUCLEOTIDE SEQUENCE [LARGE SCALE GENOMIC DNA]</scope>
    <source>
        <strain evidence="4 5">KCTC 19750</strain>
    </source>
</reference>
<dbReference type="CDD" id="cd10434">
    <property type="entry name" value="GIY-YIG_UvrC_Cho"/>
    <property type="match status" value="1"/>
</dbReference>
<protein>
    <submittedName>
        <fullName evidence="4">DEDD exonuclease domain-containing protein</fullName>
    </submittedName>
</protein>
<dbReference type="EMBL" id="VENP01000032">
    <property type="protein sequence ID" value="TNU73805.1"/>
    <property type="molecule type" value="Genomic_DNA"/>
</dbReference>
<dbReference type="CDD" id="cd06127">
    <property type="entry name" value="DEDDh"/>
    <property type="match status" value="1"/>
</dbReference>
<dbReference type="Gene3D" id="3.40.1440.10">
    <property type="entry name" value="GIY-YIG endonuclease"/>
    <property type="match status" value="1"/>
</dbReference>
<dbReference type="NCBIfam" id="TIGR00573">
    <property type="entry name" value="dnaq"/>
    <property type="match status" value="1"/>
</dbReference>
<dbReference type="InterPro" id="IPR000305">
    <property type="entry name" value="GIY-YIG_endonuc"/>
</dbReference>
<dbReference type="GO" id="GO:0006289">
    <property type="term" value="P:nucleotide-excision repair"/>
    <property type="evidence" value="ECO:0007669"/>
    <property type="project" value="InterPro"/>
</dbReference>
<comment type="caution">
    <text evidence="4">The sequence shown here is derived from an EMBL/GenBank/DDBJ whole genome shotgun (WGS) entry which is preliminary data.</text>
</comment>
<dbReference type="SMART" id="SM00465">
    <property type="entry name" value="GIYc"/>
    <property type="match status" value="1"/>
</dbReference>
<dbReference type="InterPro" id="IPR013520">
    <property type="entry name" value="Ribonucl_H"/>
</dbReference>
<feature type="compositionally biased region" description="Acidic residues" evidence="2">
    <location>
        <begin position="588"/>
        <end position="599"/>
    </location>
</feature>
<dbReference type="PROSITE" id="PS50164">
    <property type="entry name" value="GIY_YIG"/>
    <property type="match status" value="1"/>
</dbReference>
<keyword evidence="1 4" id="KW-0540">Nuclease</keyword>
<accession>A0A5C5BCT4</accession>
<evidence type="ECO:0000256" key="2">
    <source>
        <dbReference type="SAM" id="MobiDB-lite"/>
    </source>
</evidence>
<keyword evidence="1 4" id="KW-0269">Exonuclease</keyword>
<name>A0A5C5BCT4_9MICO</name>
<dbReference type="InterPro" id="IPR050066">
    <property type="entry name" value="UvrABC_protein_C"/>
</dbReference>
<dbReference type="NCBIfam" id="NF005905">
    <property type="entry name" value="PRK07883.1-3"/>
    <property type="match status" value="1"/>
</dbReference>
<dbReference type="GO" id="GO:0003887">
    <property type="term" value="F:DNA-directed DNA polymerase activity"/>
    <property type="evidence" value="ECO:0007669"/>
    <property type="project" value="InterPro"/>
</dbReference>
<dbReference type="GO" id="GO:0003677">
    <property type="term" value="F:DNA binding"/>
    <property type="evidence" value="ECO:0007669"/>
    <property type="project" value="InterPro"/>
</dbReference>
<dbReference type="InterPro" id="IPR006054">
    <property type="entry name" value="DnaQ"/>
</dbReference>
<dbReference type="GO" id="GO:0009380">
    <property type="term" value="C:excinuclease repair complex"/>
    <property type="evidence" value="ECO:0007669"/>
    <property type="project" value="TreeGrafter"/>
</dbReference>
<gene>
    <name evidence="4" type="ORF">FH969_09395</name>
</gene>
<dbReference type="SUPFAM" id="SSF53098">
    <property type="entry name" value="Ribonuclease H-like"/>
    <property type="match status" value="1"/>
</dbReference>
<dbReference type="Gene3D" id="3.30.420.10">
    <property type="entry name" value="Ribonuclease H-like superfamily/Ribonuclease H"/>
    <property type="match status" value="1"/>
</dbReference>
<dbReference type="InterPro" id="IPR036397">
    <property type="entry name" value="RNaseH_sf"/>
</dbReference>
<dbReference type="FunFam" id="3.30.420.10:FF:000045">
    <property type="entry name" value="3'-5' exonuclease DinG"/>
    <property type="match status" value="1"/>
</dbReference>
<dbReference type="PANTHER" id="PTHR30562:SF1">
    <property type="entry name" value="UVRABC SYSTEM PROTEIN C"/>
    <property type="match status" value="1"/>
</dbReference>
<dbReference type="AlphaFoldDB" id="A0A5C5BCT4"/>
<dbReference type="InterPro" id="IPR035901">
    <property type="entry name" value="GIY-YIG_endonuc_sf"/>
</dbReference>
<sequence>MTAGPTSLQPSLLADGPALHEVEFVVVDLETTGGSPHADRMTEIGAVRVRGGEVVGELGTLVNPGRAIPPGITVLTGITDAMVVAAPPEEEVVPTFLEFARGAVIVAHNARFDVGFLRAACDRMGLTWPDPVVVDTVALARRVVSKDEAPNHKLGSLARLFRADVVPDHRALTDARATVDVLHGLLGRLASLGVTHLADLRTAADPVPDAVRRKSTLADALPSAPGVYQFLDASGRILYVGTATNLRTRVRSYFTAAEKRRRMAEMVRIADRVHPIVTATALEASVRELRLIAQHTPPYNARSRSPAREPWIRLTDEAFPRPSIVRTAPLDARGVLGPFRSRALATAALEAATGAFGLRTCTDRLPARPRPGASACVLAELGRCAAPCVGAGEPPDYAERVAAYEAFCAGDATQVLELVSSRLRRLTAEQRYEEAALERDRCHALLRGAARAQRLASAAAPELLAARPAPTTPGAWEVVCVRHGRLAGSAVAPGVGDVLGTAHALRLVAEDVPAPDRWAGAALAEETEIVSRWLDQPGVRMLDVTGTGPALPRLGAERALVDLAAVLGVTVESDVLGAPPHQAPEQAPDGEPEDAPGAA</sequence>
<dbReference type="InterPro" id="IPR047296">
    <property type="entry name" value="GIY-YIG_UvrC_Cho"/>
</dbReference>
<dbReference type="NCBIfam" id="NF005907">
    <property type="entry name" value="PRK07883.1-5"/>
    <property type="match status" value="1"/>
</dbReference>
<dbReference type="InterPro" id="IPR012337">
    <property type="entry name" value="RNaseH-like_sf"/>
</dbReference>
<proteinExistence type="predicted"/>
<feature type="domain" description="GIY-YIG" evidence="3">
    <location>
        <begin position="223"/>
        <end position="301"/>
    </location>
</feature>
<dbReference type="GO" id="GO:0006260">
    <property type="term" value="P:DNA replication"/>
    <property type="evidence" value="ECO:0007669"/>
    <property type="project" value="InterPro"/>
</dbReference>
<evidence type="ECO:0000313" key="4">
    <source>
        <dbReference type="EMBL" id="TNU73805.1"/>
    </source>
</evidence>
<dbReference type="Pfam" id="PF00929">
    <property type="entry name" value="RNase_T"/>
    <property type="match status" value="1"/>
</dbReference>
<dbReference type="SUPFAM" id="SSF82771">
    <property type="entry name" value="GIY-YIG endonuclease"/>
    <property type="match status" value="1"/>
</dbReference>
<dbReference type="OrthoDB" id="190275at2"/>
<dbReference type="Proteomes" id="UP000313849">
    <property type="component" value="Unassembled WGS sequence"/>
</dbReference>
<keyword evidence="5" id="KW-1185">Reference proteome</keyword>
<dbReference type="GO" id="GO:0004527">
    <property type="term" value="F:exonuclease activity"/>
    <property type="evidence" value="ECO:0007669"/>
    <property type="project" value="UniProtKB-KW"/>
</dbReference>